<feature type="compositionally biased region" description="Gly residues" evidence="1">
    <location>
        <begin position="1"/>
        <end position="11"/>
    </location>
</feature>
<organism evidence="2 3">
    <name type="scientific">Lentinula raphanica</name>
    <dbReference type="NCBI Taxonomy" id="153919"/>
    <lineage>
        <taxon>Eukaryota</taxon>
        <taxon>Fungi</taxon>
        <taxon>Dikarya</taxon>
        <taxon>Basidiomycota</taxon>
        <taxon>Agaricomycotina</taxon>
        <taxon>Agaricomycetes</taxon>
        <taxon>Agaricomycetidae</taxon>
        <taxon>Agaricales</taxon>
        <taxon>Marasmiineae</taxon>
        <taxon>Omphalotaceae</taxon>
        <taxon>Lentinula</taxon>
    </lineage>
</organism>
<keyword evidence="3" id="KW-1185">Reference proteome</keyword>
<feature type="region of interest" description="Disordered" evidence="1">
    <location>
        <begin position="1"/>
        <end position="45"/>
    </location>
</feature>
<comment type="caution">
    <text evidence="2">The sequence shown here is derived from an EMBL/GenBank/DDBJ whole genome shotgun (WGS) entry which is preliminary data.</text>
</comment>
<sequence>MFAAPGAGGNRQGVRRGGSRSQSTARGGIRAQQRRQWAPPPAPGLTLRQTVERREREAGLRCWDVSCGLAPDDNCPYREIAVERRRQVKIQQDATASEPKYICEHTFHTPCLVTAQRVALNGSEEIVVEGGKSVEVSCPICRLSGVLPRDDWEDGVRALEAELD</sequence>
<name>A0AA38UHB9_9AGAR</name>
<proteinExistence type="predicted"/>
<protein>
    <submittedName>
        <fullName evidence="2">Uncharacterized protein</fullName>
    </submittedName>
</protein>
<dbReference type="AlphaFoldDB" id="A0AA38UHB9"/>
<evidence type="ECO:0000256" key="1">
    <source>
        <dbReference type="SAM" id="MobiDB-lite"/>
    </source>
</evidence>
<feature type="compositionally biased region" description="Low complexity" evidence="1">
    <location>
        <begin position="25"/>
        <end position="37"/>
    </location>
</feature>
<evidence type="ECO:0000313" key="2">
    <source>
        <dbReference type="EMBL" id="KAJ3841454.1"/>
    </source>
</evidence>
<dbReference type="Proteomes" id="UP001163846">
    <property type="component" value="Unassembled WGS sequence"/>
</dbReference>
<evidence type="ECO:0000313" key="3">
    <source>
        <dbReference type="Proteomes" id="UP001163846"/>
    </source>
</evidence>
<reference evidence="2" key="1">
    <citation type="submission" date="2022-08" db="EMBL/GenBank/DDBJ databases">
        <authorList>
            <consortium name="DOE Joint Genome Institute"/>
            <person name="Min B."/>
            <person name="Riley R."/>
            <person name="Sierra-Patev S."/>
            <person name="Naranjo-Ortiz M."/>
            <person name="Looney B."/>
            <person name="Konkel Z."/>
            <person name="Slot J.C."/>
            <person name="Sakamoto Y."/>
            <person name="Steenwyk J.L."/>
            <person name="Rokas A."/>
            <person name="Carro J."/>
            <person name="Camarero S."/>
            <person name="Ferreira P."/>
            <person name="Molpeceres G."/>
            <person name="Ruiz-Duenas F.J."/>
            <person name="Serrano A."/>
            <person name="Henrissat B."/>
            <person name="Drula E."/>
            <person name="Hughes K.W."/>
            <person name="Mata J.L."/>
            <person name="Ishikawa N.K."/>
            <person name="Vargas-Isla R."/>
            <person name="Ushijima S."/>
            <person name="Smith C.A."/>
            <person name="Ahrendt S."/>
            <person name="Andreopoulos W."/>
            <person name="He G."/>
            <person name="Labutti K."/>
            <person name="Lipzen A."/>
            <person name="Ng V."/>
            <person name="Sandor L."/>
            <person name="Barry K."/>
            <person name="Martinez A.T."/>
            <person name="Xiao Y."/>
            <person name="Gibbons J.G."/>
            <person name="Terashima K."/>
            <person name="Hibbett D.S."/>
            <person name="Grigoriev I.V."/>
        </authorList>
    </citation>
    <scope>NUCLEOTIDE SEQUENCE</scope>
    <source>
        <strain evidence="2">TFB9207</strain>
    </source>
</reference>
<accession>A0AA38UHB9</accession>
<dbReference type="SUPFAM" id="SSF57850">
    <property type="entry name" value="RING/U-box"/>
    <property type="match status" value="1"/>
</dbReference>
<gene>
    <name evidence="2" type="ORF">F5878DRAFT_531628</name>
</gene>
<dbReference type="EMBL" id="MU806038">
    <property type="protein sequence ID" value="KAJ3841454.1"/>
    <property type="molecule type" value="Genomic_DNA"/>
</dbReference>